<organism evidence="4 5">
    <name type="scientific">Candidimonas humi</name>
    <dbReference type="NCBI Taxonomy" id="683355"/>
    <lineage>
        <taxon>Bacteria</taxon>
        <taxon>Pseudomonadati</taxon>
        <taxon>Pseudomonadota</taxon>
        <taxon>Betaproteobacteria</taxon>
        <taxon>Burkholderiales</taxon>
        <taxon>Alcaligenaceae</taxon>
        <taxon>Candidimonas</taxon>
    </lineage>
</organism>
<dbReference type="RefSeq" id="WP_217964233.1">
    <property type="nucleotide sequence ID" value="NZ_JAHTBN010000003.1"/>
</dbReference>
<dbReference type="PANTHER" id="PTHR11365">
    <property type="entry name" value="5-OXOPROLINASE RELATED"/>
    <property type="match status" value="1"/>
</dbReference>
<dbReference type="Pfam" id="PF05378">
    <property type="entry name" value="Hydant_A_N"/>
    <property type="match status" value="1"/>
</dbReference>
<evidence type="ECO:0000259" key="1">
    <source>
        <dbReference type="Pfam" id="PF01968"/>
    </source>
</evidence>
<evidence type="ECO:0000313" key="4">
    <source>
        <dbReference type="EMBL" id="MFC4200520.1"/>
    </source>
</evidence>
<keyword evidence="5" id="KW-1185">Reference proteome</keyword>
<feature type="domain" description="Hydantoinase/oxoprolinase N-terminal" evidence="2">
    <location>
        <begin position="15"/>
        <end position="193"/>
    </location>
</feature>
<feature type="domain" description="Hydantoinase A/oxoprolinase" evidence="1">
    <location>
        <begin position="214"/>
        <end position="501"/>
    </location>
</feature>
<comment type="caution">
    <text evidence="4">The sequence shown here is derived from an EMBL/GenBank/DDBJ whole genome shotgun (WGS) entry which is preliminary data.</text>
</comment>
<feature type="domain" description="Acetophenone carboxylase-like C-terminal" evidence="3">
    <location>
        <begin position="516"/>
        <end position="678"/>
    </location>
</feature>
<dbReference type="InterPro" id="IPR008040">
    <property type="entry name" value="Hydant_A_N"/>
</dbReference>
<dbReference type="Proteomes" id="UP001595848">
    <property type="component" value="Unassembled WGS sequence"/>
</dbReference>
<protein>
    <submittedName>
        <fullName evidence="4">Hydantoinase/oxoprolinase family protein</fullName>
    </submittedName>
</protein>
<dbReference type="InterPro" id="IPR049517">
    <property type="entry name" value="ACX-like_C"/>
</dbReference>
<dbReference type="Pfam" id="PF01968">
    <property type="entry name" value="Hydantoinase_A"/>
    <property type="match status" value="1"/>
</dbReference>
<evidence type="ECO:0000259" key="2">
    <source>
        <dbReference type="Pfam" id="PF05378"/>
    </source>
</evidence>
<accession>A0ABV8NU69</accession>
<name>A0ABV8NU69_9BURK</name>
<dbReference type="InterPro" id="IPR002821">
    <property type="entry name" value="Hydantoinase_A"/>
</dbReference>
<evidence type="ECO:0000259" key="3">
    <source>
        <dbReference type="Pfam" id="PF19278"/>
    </source>
</evidence>
<dbReference type="EMBL" id="JBHSBV010000002">
    <property type="protein sequence ID" value="MFC4200520.1"/>
    <property type="molecule type" value="Genomic_DNA"/>
</dbReference>
<proteinExistence type="predicted"/>
<evidence type="ECO:0000313" key="5">
    <source>
        <dbReference type="Proteomes" id="UP001595848"/>
    </source>
</evidence>
<reference evidence="5" key="1">
    <citation type="journal article" date="2019" name="Int. J. Syst. Evol. Microbiol.">
        <title>The Global Catalogue of Microorganisms (GCM) 10K type strain sequencing project: providing services to taxonomists for standard genome sequencing and annotation.</title>
        <authorList>
            <consortium name="The Broad Institute Genomics Platform"/>
            <consortium name="The Broad Institute Genome Sequencing Center for Infectious Disease"/>
            <person name="Wu L."/>
            <person name="Ma J."/>
        </authorList>
    </citation>
    <scope>NUCLEOTIDE SEQUENCE [LARGE SCALE GENOMIC DNA]</scope>
    <source>
        <strain evidence="5">LMG 24813</strain>
    </source>
</reference>
<gene>
    <name evidence="4" type="ORF">ACFOY1_06100</name>
</gene>
<dbReference type="Pfam" id="PF19278">
    <property type="entry name" value="Hydant_A_C"/>
    <property type="match status" value="1"/>
</dbReference>
<dbReference type="PANTHER" id="PTHR11365:SF23">
    <property type="entry name" value="HYPOTHETICAL 5-OXOPROLINASE (EUROFUNG)-RELATED"/>
    <property type="match status" value="1"/>
</dbReference>
<dbReference type="InterPro" id="IPR045079">
    <property type="entry name" value="Oxoprolinase-like"/>
</dbReference>
<sequence>MTSRAESTSDNQFEIGIDIGGTFTDVVCRGAGGRANLVKIPTTRANPSEAVRLALHHIKDKWHVRPEEIRHFVHGTTVATNAVLERKGATLGLLATQGFKDVLEIGRQNRRAMYDLSLAPQTPVFLAPGHQRKGVRERIDAGGKVLIPIDEESVRRAVGELLEQGVQAIAVCFLFSFLNPAHERRAREIINDMAPGLMVSISSDVDPAFREYERTCVTAFDAYLKPLVDRYLADMERDLAETGVDAPLQLMQSRGGTASSPVARRRPVRLFLSGPAAGVIGGRMVGREVKYDDIITVDIGGTSSDIALINQGKPLISSEGIIDSYVVRVPMVDVNAIGAGGGSIAWIDGAGSLKVGPSSAGSEPGPACYGRGGDKPTVTDASLVLGYLNPDYFAGGMLELHPDLAWRAIETHIAKPLGITAEQAALGIHRVVNSNMAEGIRLVSVGRGVDPRGFALLPLGGGGPIHANALARELGISRIIIPLHPGVLSATGLLDAPVEHEASVAFSKALDPSSLDALREVFRELDEQCFELMRAEHVSKADVSALHYADVCYVGQSYYLEVLVDLDAKDPIAKLRQNFLEKHNEVYGHSTDVPAQIVNLRSIHQARPGGTRETAAYAPNGQPRRKPGRKVMIDDTGYVDAEIVEREALGVGDTVKGPAIIEQVDTTTVVFPGWQALVSDSGHLVITPF</sequence>